<dbReference type="PANTHER" id="PTHR14969">
    <property type="entry name" value="SPHINGOSINE-1-PHOSPHATE PHOSPHOHYDROLASE"/>
    <property type="match status" value="1"/>
</dbReference>
<protein>
    <recommendedName>
        <fullName evidence="1">undecaprenyl-diphosphate phosphatase</fullName>
        <ecNumber evidence="1">3.6.1.27</ecNumber>
    </recommendedName>
    <alternativeName>
        <fullName evidence="2">Undecaprenyl pyrophosphate phosphatase</fullName>
    </alternativeName>
</protein>
<name>A0A1B8YNX6_9GAMM</name>
<feature type="transmembrane region" description="Helical" evidence="4">
    <location>
        <begin position="7"/>
        <end position="29"/>
    </location>
</feature>
<keyword evidence="4" id="KW-0812">Transmembrane</keyword>
<dbReference type="NCBIfam" id="NF007975">
    <property type="entry name" value="PRK10699.1"/>
    <property type="match status" value="1"/>
</dbReference>
<feature type="transmembrane region" description="Helical" evidence="4">
    <location>
        <begin position="184"/>
        <end position="206"/>
    </location>
</feature>
<reference evidence="7" key="1">
    <citation type="submission" date="2015-11" db="EMBL/GenBank/DDBJ databases">
        <authorList>
            <person name="Tobias N.J."/>
            <person name="Mishra B."/>
            <person name="Gupta D.K."/>
            <person name="Thines M."/>
            <person name="Stinear T.P."/>
            <person name="Bode H.B."/>
        </authorList>
    </citation>
    <scope>NUCLEOTIDE SEQUENCE [LARGE SCALE GENOMIC DNA]</scope>
    <source>
        <strain evidence="7">PB45.5</strain>
    </source>
</reference>
<dbReference type="Pfam" id="PF01569">
    <property type="entry name" value="PAP2"/>
    <property type="match status" value="1"/>
</dbReference>
<dbReference type="SUPFAM" id="SSF48317">
    <property type="entry name" value="Acid phosphatase/Vanadium-dependent haloperoxidase"/>
    <property type="match status" value="1"/>
</dbReference>
<dbReference type="InterPro" id="IPR036938">
    <property type="entry name" value="PAP2/HPO_sf"/>
</dbReference>
<dbReference type="GO" id="GO:0050380">
    <property type="term" value="F:undecaprenyl-diphosphatase activity"/>
    <property type="evidence" value="ECO:0007669"/>
    <property type="project" value="UniProtKB-EC"/>
</dbReference>
<dbReference type="RefSeq" id="WP_065388678.1">
    <property type="nucleotide sequence ID" value="NZ_CAWMQN010000003.1"/>
</dbReference>
<accession>A0A1B8YNX6</accession>
<feature type="transmembrane region" description="Helical" evidence="4">
    <location>
        <begin position="76"/>
        <end position="96"/>
    </location>
</feature>
<comment type="caution">
    <text evidence="6">The sequence shown here is derived from an EMBL/GenBank/DDBJ whole genome shotgun (WGS) entry which is preliminary data.</text>
</comment>
<keyword evidence="6" id="KW-0378">Hydrolase</keyword>
<dbReference type="GO" id="GO:0005886">
    <property type="term" value="C:plasma membrane"/>
    <property type="evidence" value="ECO:0007669"/>
    <property type="project" value="TreeGrafter"/>
</dbReference>
<feature type="transmembrane region" description="Helical" evidence="4">
    <location>
        <begin position="212"/>
        <end position="230"/>
    </location>
</feature>
<dbReference type="PANTHER" id="PTHR14969:SF54">
    <property type="entry name" value="PHOSPHATIDYLGLYCEROPHOSPHATASE B"/>
    <property type="match status" value="1"/>
</dbReference>
<dbReference type="EMBL" id="LOIC01000003">
    <property type="protein sequence ID" value="OCA56820.1"/>
    <property type="molecule type" value="Genomic_DNA"/>
</dbReference>
<dbReference type="PATRIC" id="fig|29488.15.peg.85"/>
<evidence type="ECO:0000256" key="4">
    <source>
        <dbReference type="SAM" id="Phobius"/>
    </source>
</evidence>
<proteinExistence type="predicted"/>
<sequence>MNQFTKPIIAVTLILLLPPIAVLMAGWQWQPMGECLWLEVLYWITNTSGEPWCYLVFLFFILGMLWLFATSARQGGILLAIVMVLLLTGQGIKVLVKNTTKEPRPYVVWLEKNYRVPADEFYQHSRKQRAELLQRNLKADDRIPQWQLTHWKSETGYAFPSGHTLFAASLSLLLVGFLWPRRRYILSIIVTIWAMSVLISRMALGMHWPQDIIISTLISAVLVMAICYLTEKWRLINDKKDLAV</sequence>
<keyword evidence="4" id="KW-0472">Membrane</keyword>
<keyword evidence="7" id="KW-1185">Reference proteome</keyword>
<dbReference type="Proteomes" id="UP000092665">
    <property type="component" value="Unassembled WGS sequence"/>
</dbReference>
<feature type="transmembrane region" description="Helical" evidence="4">
    <location>
        <begin position="157"/>
        <end position="177"/>
    </location>
</feature>
<keyword evidence="4" id="KW-1133">Transmembrane helix</keyword>
<gene>
    <name evidence="6" type="primary">pgpB</name>
    <name evidence="6" type="ORF">Phpb_00071</name>
</gene>
<evidence type="ECO:0000256" key="3">
    <source>
        <dbReference type="ARBA" id="ARBA00047594"/>
    </source>
</evidence>
<evidence type="ECO:0000313" key="6">
    <source>
        <dbReference type="EMBL" id="OCA56820.1"/>
    </source>
</evidence>
<feature type="domain" description="Phosphatidic acid phosphatase type 2/haloperoxidase" evidence="5">
    <location>
        <begin position="74"/>
        <end position="227"/>
    </location>
</feature>
<feature type="transmembrane region" description="Helical" evidence="4">
    <location>
        <begin position="49"/>
        <end position="69"/>
    </location>
</feature>
<evidence type="ECO:0000259" key="5">
    <source>
        <dbReference type="SMART" id="SM00014"/>
    </source>
</evidence>
<dbReference type="EC" id="3.6.1.27" evidence="1"/>
<evidence type="ECO:0000313" key="7">
    <source>
        <dbReference type="Proteomes" id="UP000092665"/>
    </source>
</evidence>
<organism evidence="6 7">
    <name type="scientific">Photorhabdus namnaonensis</name>
    <dbReference type="NCBI Taxonomy" id="1851568"/>
    <lineage>
        <taxon>Bacteria</taxon>
        <taxon>Pseudomonadati</taxon>
        <taxon>Pseudomonadota</taxon>
        <taxon>Gammaproteobacteria</taxon>
        <taxon>Enterobacterales</taxon>
        <taxon>Morganellaceae</taxon>
        <taxon>Photorhabdus</taxon>
    </lineage>
</organism>
<dbReference type="AlphaFoldDB" id="A0A1B8YNX6"/>
<dbReference type="CDD" id="cd01610">
    <property type="entry name" value="PAP2_like"/>
    <property type="match status" value="1"/>
</dbReference>
<comment type="catalytic activity">
    <reaction evidence="3">
        <text>di-trans,octa-cis-undecaprenyl diphosphate + H2O = di-trans,octa-cis-undecaprenyl phosphate + phosphate + H(+)</text>
        <dbReference type="Rhea" id="RHEA:28094"/>
        <dbReference type="ChEBI" id="CHEBI:15377"/>
        <dbReference type="ChEBI" id="CHEBI:15378"/>
        <dbReference type="ChEBI" id="CHEBI:43474"/>
        <dbReference type="ChEBI" id="CHEBI:58405"/>
        <dbReference type="ChEBI" id="CHEBI:60392"/>
        <dbReference type="EC" id="3.6.1.27"/>
    </reaction>
</comment>
<evidence type="ECO:0000256" key="2">
    <source>
        <dbReference type="ARBA" id="ARBA00032707"/>
    </source>
</evidence>
<dbReference type="SMART" id="SM00014">
    <property type="entry name" value="acidPPc"/>
    <property type="match status" value="1"/>
</dbReference>
<dbReference type="Gene3D" id="1.20.144.10">
    <property type="entry name" value="Phosphatidic acid phosphatase type 2/haloperoxidase"/>
    <property type="match status" value="1"/>
</dbReference>
<dbReference type="InterPro" id="IPR000326">
    <property type="entry name" value="PAP2/HPO"/>
</dbReference>
<evidence type="ECO:0000256" key="1">
    <source>
        <dbReference type="ARBA" id="ARBA00012374"/>
    </source>
</evidence>